<dbReference type="Proteomes" id="UP000000657">
    <property type="component" value="Chromosome"/>
</dbReference>
<feature type="compositionally biased region" description="Low complexity" evidence="1">
    <location>
        <begin position="279"/>
        <end position="292"/>
    </location>
</feature>
<gene>
    <name evidence="2" type="ordered locus">FRAAL0221</name>
</gene>
<protein>
    <submittedName>
        <fullName evidence="2">Uncharacterized protein</fullName>
    </submittedName>
</protein>
<evidence type="ECO:0000256" key="1">
    <source>
        <dbReference type="SAM" id="MobiDB-lite"/>
    </source>
</evidence>
<evidence type="ECO:0000313" key="3">
    <source>
        <dbReference type="Proteomes" id="UP000000657"/>
    </source>
</evidence>
<reference evidence="2 3" key="1">
    <citation type="journal article" date="2007" name="Genome Res.">
        <title>Genome characteristics of facultatively symbiotic Frankia sp. strains reflect host range and host plant biogeography.</title>
        <authorList>
            <person name="Normand P."/>
            <person name="Lapierre P."/>
            <person name="Tisa L.S."/>
            <person name="Gogarten J.P."/>
            <person name="Alloisio N."/>
            <person name="Bagnarol E."/>
            <person name="Bassi C.A."/>
            <person name="Berry A.M."/>
            <person name="Bickhart D.M."/>
            <person name="Choisne N."/>
            <person name="Couloux A."/>
            <person name="Cournoyer B."/>
            <person name="Cruveiller S."/>
            <person name="Daubin V."/>
            <person name="Demange N."/>
            <person name="Francino M.P."/>
            <person name="Goltsman E."/>
            <person name="Huang Y."/>
            <person name="Kopp O.R."/>
            <person name="Labarre L."/>
            <person name="Lapidus A."/>
            <person name="Lavire C."/>
            <person name="Marechal J."/>
            <person name="Martinez M."/>
            <person name="Mastronunzio J.E."/>
            <person name="Mullin B.C."/>
            <person name="Niemann J."/>
            <person name="Pujic P."/>
            <person name="Rawnsley T."/>
            <person name="Rouy Z."/>
            <person name="Schenowitz C."/>
            <person name="Sellstedt A."/>
            <person name="Tavares F."/>
            <person name="Tomkins J.P."/>
            <person name="Vallenet D."/>
            <person name="Valverde C."/>
            <person name="Wall L.G."/>
            <person name="Wang Y."/>
            <person name="Medigue C."/>
            <person name="Benson D.R."/>
        </authorList>
    </citation>
    <scope>NUCLEOTIDE SEQUENCE [LARGE SCALE GENOMIC DNA]</scope>
    <source>
        <strain evidence="3">DSM 45986 / CECT 9034 / ACN14a</strain>
    </source>
</reference>
<dbReference type="KEGG" id="fal:FRAAL0221"/>
<organism evidence="2 3">
    <name type="scientific">Frankia alni (strain DSM 45986 / CECT 9034 / ACN14a)</name>
    <dbReference type="NCBI Taxonomy" id="326424"/>
    <lineage>
        <taxon>Bacteria</taxon>
        <taxon>Bacillati</taxon>
        <taxon>Actinomycetota</taxon>
        <taxon>Actinomycetes</taxon>
        <taxon>Frankiales</taxon>
        <taxon>Frankiaceae</taxon>
        <taxon>Frankia</taxon>
    </lineage>
</organism>
<name>Q0RU45_FRAAA</name>
<dbReference type="EMBL" id="CT573213">
    <property type="protein sequence ID" value="CAJ58899.1"/>
    <property type="molecule type" value="Genomic_DNA"/>
</dbReference>
<dbReference type="eggNOG" id="COG1196">
    <property type="taxonomic scope" value="Bacteria"/>
</dbReference>
<feature type="region of interest" description="Disordered" evidence="1">
    <location>
        <begin position="453"/>
        <end position="493"/>
    </location>
</feature>
<feature type="region of interest" description="Disordered" evidence="1">
    <location>
        <begin position="279"/>
        <end position="299"/>
    </location>
</feature>
<evidence type="ECO:0000313" key="2">
    <source>
        <dbReference type="EMBL" id="CAJ58899.1"/>
    </source>
</evidence>
<keyword evidence="3" id="KW-1185">Reference proteome</keyword>
<dbReference type="HOGENOM" id="CLU_561128_0_0_11"/>
<feature type="compositionally biased region" description="Basic residues" evidence="1">
    <location>
        <begin position="465"/>
        <end position="493"/>
    </location>
</feature>
<proteinExistence type="predicted"/>
<dbReference type="STRING" id="326424.FRAAL0221"/>
<accession>Q0RU45</accession>
<dbReference type="AlphaFoldDB" id="Q0RU45"/>
<sequence>MAARAVARAVAERTREAQRQAEAMTEAIRVAAQRDLADALGPVEARAAAAEAATTRLSAAAAHIERQTNARLAEQARQIAGLRVETAERFDAAQREFRAALRAERDGREQAMESLRAEIRSARAGRGLALEDAGRWLDDAGVLVELIGATLPHERFTPGRLAALGRNLGRARENVEAGFAEAALAAAQGVYQQLSDLRVEVEYLDRQWRTLRAGALDALGIVVDLLERGAVQPVLDEDGDPLPGVTLDVDRWSRGELTALRAEVTTLLADVRADEPGPAGLAGLAGPGSSAGPAGGARRLDPADLREVVETRAPAYEARLAAVIEAAGTAQLGSQLRVSIADAVVGTLVGDGFVLADHTYAGQDDRNGFYARVEHPDGGIVVVDVSPAEDDPGACELRVLSYDDVGAEDIRADRARALAGVLRAQGLEVTDPAPGPMPAEVALRDLDRVRRGPIPREAPAAGGGHGHHHQQHHLHHHHHHQHQHQHHHQHHQH</sequence>